<evidence type="ECO:0000256" key="3">
    <source>
        <dbReference type="ARBA" id="ARBA00022729"/>
    </source>
</evidence>
<dbReference type="Gene3D" id="3.30.1370.130">
    <property type="match status" value="1"/>
</dbReference>
<dbReference type="InterPro" id="IPR001775">
    <property type="entry name" value="GspD/PilQ"/>
</dbReference>
<evidence type="ECO:0000259" key="9">
    <source>
        <dbReference type="Pfam" id="PF03958"/>
    </source>
</evidence>
<dbReference type="PRINTS" id="PR00811">
    <property type="entry name" value="BCTERIALGSPD"/>
</dbReference>
<feature type="compositionally biased region" description="Acidic residues" evidence="7">
    <location>
        <begin position="619"/>
        <end position="656"/>
    </location>
</feature>
<evidence type="ECO:0000256" key="1">
    <source>
        <dbReference type="ARBA" id="ARBA00004370"/>
    </source>
</evidence>
<evidence type="ECO:0000256" key="4">
    <source>
        <dbReference type="ARBA" id="ARBA00023136"/>
    </source>
</evidence>
<dbReference type="InterPro" id="IPR005644">
    <property type="entry name" value="NolW-like"/>
</dbReference>
<dbReference type="InterPro" id="IPR050810">
    <property type="entry name" value="Bact_Secretion_Sys_Channel"/>
</dbReference>
<evidence type="ECO:0000256" key="2">
    <source>
        <dbReference type="ARBA" id="ARBA00022692"/>
    </source>
</evidence>
<comment type="subcellular location">
    <subcellularLocation>
        <location evidence="6">Cell outer membrane</location>
    </subcellularLocation>
    <subcellularLocation>
        <location evidence="1">Membrane</location>
    </subcellularLocation>
</comment>
<evidence type="ECO:0000313" key="12">
    <source>
        <dbReference type="Proteomes" id="UP000621436"/>
    </source>
</evidence>
<dbReference type="Pfam" id="PF00263">
    <property type="entry name" value="Secretin"/>
    <property type="match status" value="1"/>
</dbReference>
<keyword evidence="2" id="KW-0812">Transmembrane</keyword>
<comment type="caution">
    <text evidence="11">The sequence shown here is derived from an EMBL/GenBank/DDBJ whole genome shotgun (WGS) entry which is preliminary data.</text>
</comment>
<keyword evidence="6" id="KW-0813">Transport</keyword>
<evidence type="ECO:0000259" key="8">
    <source>
        <dbReference type="Pfam" id="PF00263"/>
    </source>
</evidence>
<dbReference type="PANTHER" id="PTHR30332">
    <property type="entry name" value="PROBABLE GENERAL SECRETION PATHWAY PROTEIN D"/>
    <property type="match status" value="1"/>
</dbReference>
<evidence type="ECO:0000259" key="10">
    <source>
        <dbReference type="Pfam" id="PF21305"/>
    </source>
</evidence>
<dbReference type="Proteomes" id="UP000621436">
    <property type="component" value="Unassembled WGS sequence"/>
</dbReference>
<evidence type="ECO:0000256" key="7">
    <source>
        <dbReference type="SAM" id="MobiDB-lite"/>
    </source>
</evidence>
<evidence type="ECO:0000256" key="5">
    <source>
        <dbReference type="RuleBase" id="RU004003"/>
    </source>
</evidence>
<dbReference type="RefSeq" id="WP_270453620.1">
    <property type="nucleotide sequence ID" value="NZ_JADPIE010000003.1"/>
</dbReference>
<feature type="compositionally biased region" description="Basic and acidic residues" evidence="7">
    <location>
        <begin position="605"/>
        <end position="618"/>
    </location>
</feature>
<proteinExistence type="inferred from homology"/>
<keyword evidence="12" id="KW-1185">Reference proteome</keyword>
<feature type="domain" description="Type II/III secretion system secretin-like" evidence="8">
    <location>
        <begin position="414"/>
        <end position="574"/>
    </location>
</feature>
<dbReference type="PANTHER" id="PTHR30332:SF24">
    <property type="entry name" value="SECRETIN GSPD-RELATED"/>
    <property type="match status" value="1"/>
</dbReference>
<evidence type="ECO:0000256" key="6">
    <source>
        <dbReference type="RuleBase" id="RU004004"/>
    </source>
</evidence>
<dbReference type="InterPro" id="IPR049371">
    <property type="entry name" value="GspD-like_N0"/>
</dbReference>
<reference evidence="11" key="1">
    <citation type="submission" date="2020-11" db="EMBL/GenBank/DDBJ databases">
        <title>Halonatronomonas betainensis gen. nov., sp. nov. a novel haloalkaliphilic representative of the family Halanaerobiacae capable of betaine degradation.</title>
        <authorList>
            <person name="Boltyanskaya Y."/>
            <person name="Kevbrin V."/>
            <person name="Detkova E."/>
            <person name="Grouzdev D.S."/>
            <person name="Koziaeva V."/>
            <person name="Zhilina T."/>
        </authorList>
    </citation>
    <scope>NUCLEOTIDE SEQUENCE</scope>
    <source>
        <strain evidence="11">Z-7014</strain>
    </source>
</reference>
<evidence type="ECO:0008006" key="13">
    <source>
        <dbReference type="Google" id="ProtNLM"/>
    </source>
</evidence>
<feature type="domain" description="GspD-like N0" evidence="10">
    <location>
        <begin position="32"/>
        <end position="85"/>
    </location>
</feature>
<feature type="region of interest" description="Disordered" evidence="7">
    <location>
        <begin position="605"/>
        <end position="661"/>
    </location>
</feature>
<dbReference type="AlphaFoldDB" id="A0A931F9P7"/>
<sequence>MKIKNKAVLFIIPLLLLFLTTTTVMGDTYIDLDYRSTDIKDVVRSLAVISGRNIVVDDSAQGEVTVQLENVSFYEAFTHLLNIKDLDYRVVDDIIIVATPDRLGDIYDEVVREIYELSYLEADEGVEILAEAYPDISAQALSEQARLVLFGREDRLAEVIDFIGDLDQPSQEVVRVFNVEYQSADEVSDYLSEFFPDLVVRARESVGDIIVSGQGRKMEDVESLIGDLDRPDRTVSQRYRPQELEAEELLEELERSRDIGTVNVRIEDGNLFLEGPARQVEQIAEALPDLDEREQVIDHRKFQVDYLPLDDLEEIVRNFEDDIELSKNQTDRTMIVRAEERVLERVSDLIAEVDQPRKQLMLEARIEEISHSQLEERGIDVGELQDFTTIGVNYDNGSITGVDLDLPELFRFFDSESATQTLARPRLMTLDGEEASLVIADQVPVKVGERETDAGRVVDEFEYRDVGITLNFTPTITKDGTITLDMAPEVSSLGAEASEALLPVIQTREIESQISLRDGQTFAIGGLLQDDFSEQIRSVPLLSDLPILGNLFRRRDEDRDRTEVVIFITPRIVDISAEGFDDADSVIDIRDGEVNFDSQGIIDEDKLMDVDDSHRPDVDTDLEDVDDEAEVEAQPIDLDEEDDADDADADEDAYADAEERTARRVEDVMAEIMAQAEDRETGPVDRPAMDELKQITFRARMDRRDDRAEIYEFEFVSDQQYSDEYLMDLYNVSADDISYYEADGRYEYSIMMAGNQAYEVDTDTTVLELAERTGLTAERIVEANRFENNDINAGTVVVLPYTR</sequence>
<keyword evidence="4" id="KW-0472">Membrane</keyword>
<evidence type="ECO:0000313" key="11">
    <source>
        <dbReference type="EMBL" id="MBF8436709.1"/>
    </source>
</evidence>
<dbReference type="Pfam" id="PF03958">
    <property type="entry name" value="Secretin_N"/>
    <property type="match status" value="1"/>
</dbReference>
<dbReference type="EMBL" id="JADPIE010000003">
    <property type="protein sequence ID" value="MBF8436709.1"/>
    <property type="molecule type" value="Genomic_DNA"/>
</dbReference>
<protein>
    <recommendedName>
        <fullName evidence="13">Type II and III secretion system protein</fullName>
    </recommendedName>
</protein>
<organism evidence="11 12">
    <name type="scientific">Halonatronomonas betaini</name>
    <dbReference type="NCBI Taxonomy" id="2778430"/>
    <lineage>
        <taxon>Bacteria</taxon>
        <taxon>Bacillati</taxon>
        <taxon>Bacillota</taxon>
        <taxon>Clostridia</taxon>
        <taxon>Halanaerobiales</taxon>
        <taxon>Halarsenatibacteraceae</taxon>
        <taxon>Halonatronomonas</taxon>
    </lineage>
</organism>
<comment type="similarity">
    <text evidence="5">Belongs to the bacterial secretin family.</text>
</comment>
<dbReference type="GO" id="GO:0015627">
    <property type="term" value="C:type II protein secretion system complex"/>
    <property type="evidence" value="ECO:0007669"/>
    <property type="project" value="TreeGrafter"/>
</dbReference>
<feature type="domain" description="NolW-like" evidence="9">
    <location>
        <begin position="174"/>
        <end position="233"/>
    </location>
</feature>
<dbReference type="GO" id="GO:0009279">
    <property type="term" value="C:cell outer membrane"/>
    <property type="evidence" value="ECO:0007669"/>
    <property type="project" value="UniProtKB-SubCell"/>
</dbReference>
<accession>A0A931F9P7</accession>
<name>A0A931F9P7_9FIRM</name>
<dbReference type="Pfam" id="PF21305">
    <property type="entry name" value="type_II_gspD_N0"/>
    <property type="match status" value="1"/>
</dbReference>
<dbReference type="GO" id="GO:0009306">
    <property type="term" value="P:protein secretion"/>
    <property type="evidence" value="ECO:0007669"/>
    <property type="project" value="InterPro"/>
</dbReference>
<dbReference type="InterPro" id="IPR004846">
    <property type="entry name" value="T2SS/T3SS_dom"/>
</dbReference>
<gene>
    <name evidence="11" type="ORF">I0Q91_06455</name>
</gene>
<keyword evidence="3" id="KW-0732">Signal</keyword>